<feature type="non-terminal residue" evidence="6">
    <location>
        <position position="1"/>
    </location>
</feature>
<dbReference type="Pfam" id="PF00201">
    <property type="entry name" value="UDPGT"/>
    <property type="match status" value="1"/>
</dbReference>
<dbReference type="PANTHER" id="PTHR48048:SF30">
    <property type="entry name" value="GLYCOSYLTRANSFERASE"/>
    <property type="match status" value="1"/>
</dbReference>
<dbReference type="PROSITE" id="PS00375">
    <property type="entry name" value="UDPGT"/>
    <property type="match status" value="1"/>
</dbReference>
<sequence length="502" mass="54764">RDLTAIHSPAKAPMDSKSKATVVFLPLPIRGHLISTVETAKLLLAGRHRDKFSVTVLTLPAFVPSTEMDAYTAAVAASGLDIRFEELPVPDGDPLTRGDESSEAFISVYVDRHSPGVRDAVARLRRAPRPVAAMVMDFFSTAFIDVAAELGVPPYIYFTTSASVLALMLYLPTLDVLVPSDFEDNVGNIQVPGLPSPVPPMAMPKPVLRKKESSYTWFLYHARRFREARGILVNTFSELEPAAVRAHEEGLFLPDHGAAAAVYPVGPNIALDFVAGQEHECLRWLDGQPPSSVVLLCFGSAGSFPEAQVKETAEGLERSGQRFLWVLRSPPKGGRGMPTDTEDLGEVLPEGFRERTAGRGLVWPSWAPQVDVLAHPSTGGFVTHGGWNSCLEALWFGVPMLVWPLYAEQHFNASRMAGELGVAVELKVDRKKGNFVAAAEVESGVRCLMEEGFCEQGRKVRARAKEMKVASRRALEEGGSSAHSLERWVEELARGIVMDVNV</sequence>
<dbReference type="FunFam" id="3.40.50.2000:FF:000056">
    <property type="entry name" value="Glycosyltransferase"/>
    <property type="match status" value="1"/>
</dbReference>
<evidence type="ECO:0000313" key="6">
    <source>
        <dbReference type="EMBL" id="JAT60150.1"/>
    </source>
</evidence>
<dbReference type="InterPro" id="IPR050481">
    <property type="entry name" value="UDP-glycosyltransf_plant"/>
</dbReference>
<accession>A0A1D1YZS6</accession>
<keyword evidence="2 4" id="KW-0328">Glycosyltransferase</keyword>
<dbReference type="Gene3D" id="3.40.50.2000">
    <property type="entry name" value="Glycogen Phosphorylase B"/>
    <property type="match status" value="2"/>
</dbReference>
<evidence type="ECO:0000256" key="4">
    <source>
        <dbReference type="RuleBase" id="RU003718"/>
    </source>
</evidence>
<dbReference type="AlphaFoldDB" id="A0A1D1YZS6"/>
<comment type="similarity">
    <text evidence="1 4">Belongs to the UDP-glycosyltransferase family.</text>
</comment>
<dbReference type="EC" id="2.4.1.-" evidence="5"/>
<dbReference type="InterPro" id="IPR002213">
    <property type="entry name" value="UDP_glucos_trans"/>
</dbReference>
<organism evidence="6">
    <name type="scientific">Anthurium amnicola</name>
    <dbReference type="NCBI Taxonomy" id="1678845"/>
    <lineage>
        <taxon>Eukaryota</taxon>
        <taxon>Viridiplantae</taxon>
        <taxon>Streptophyta</taxon>
        <taxon>Embryophyta</taxon>
        <taxon>Tracheophyta</taxon>
        <taxon>Spermatophyta</taxon>
        <taxon>Magnoliopsida</taxon>
        <taxon>Liliopsida</taxon>
        <taxon>Araceae</taxon>
        <taxon>Pothoideae</taxon>
        <taxon>Potheae</taxon>
        <taxon>Anthurium</taxon>
    </lineage>
</organism>
<dbReference type="CDD" id="cd03784">
    <property type="entry name" value="GT1_Gtf-like"/>
    <property type="match status" value="1"/>
</dbReference>
<reference evidence="6" key="1">
    <citation type="submission" date="2015-07" db="EMBL/GenBank/DDBJ databases">
        <title>Transcriptome Assembly of Anthurium amnicola.</title>
        <authorList>
            <person name="Suzuki J."/>
        </authorList>
    </citation>
    <scope>NUCLEOTIDE SEQUENCE</scope>
</reference>
<dbReference type="PANTHER" id="PTHR48048">
    <property type="entry name" value="GLYCOSYLTRANSFERASE"/>
    <property type="match status" value="1"/>
</dbReference>
<dbReference type="GO" id="GO:0035251">
    <property type="term" value="F:UDP-glucosyltransferase activity"/>
    <property type="evidence" value="ECO:0007669"/>
    <property type="project" value="InterPro"/>
</dbReference>
<evidence type="ECO:0000256" key="3">
    <source>
        <dbReference type="ARBA" id="ARBA00022679"/>
    </source>
</evidence>
<keyword evidence="3 4" id="KW-0808">Transferase</keyword>
<dbReference type="SUPFAM" id="SSF53756">
    <property type="entry name" value="UDP-Glycosyltransferase/glycogen phosphorylase"/>
    <property type="match status" value="1"/>
</dbReference>
<name>A0A1D1YZS6_9ARAE</name>
<evidence type="ECO:0000256" key="5">
    <source>
        <dbReference type="RuleBase" id="RU362057"/>
    </source>
</evidence>
<evidence type="ECO:0000256" key="1">
    <source>
        <dbReference type="ARBA" id="ARBA00009995"/>
    </source>
</evidence>
<dbReference type="InterPro" id="IPR035595">
    <property type="entry name" value="UDP_glycos_trans_CS"/>
</dbReference>
<proteinExistence type="inferred from homology"/>
<evidence type="ECO:0000256" key="2">
    <source>
        <dbReference type="ARBA" id="ARBA00022676"/>
    </source>
</evidence>
<gene>
    <name evidence="6" type="primary">GT1_2</name>
    <name evidence="6" type="ORF">g.124550</name>
</gene>
<dbReference type="EMBL" id="GDJX01007786">
    <property type="protein sequence ID" value="JAT60150.1"/>
    <property type="molecule type" value="Transcribed_RNA"/>
</dbReference>
<protein>
    <recommendedName>
        <fullName evidence="5">Glycosyltransferase</fullName>
        <ecNumber evidence="5">2.4.1.-</ecNumber>
    </recommendedName>
</protein>